<proteinExistence type="inferred from homology"/>
<feature type="region of interest" description="Disordered" evidence="2">
    <location>
        <begin position="899"/>
        <end position="921"/>
    </location>
</feature>
<dbReference type="GO" id="GO:0007165">
    <property type="term" value="P:signal transduction"/>
    <property type="evidence" value="ECO:0007669"/>
    <property type="project" value="InterPro"/>
</dbReference>
<dbReference type="InterPro" id="IPR003607">
    <property type="entry name" value="HD/PDEase_dom"/>
</dbReference>
<feature type="compositionally biased region" description="Polar residues" evidence="2">
    <location>
        <begin position="802"/>
        <end position="831"/>
    </location>
</feature>
<dbReference type="EC" id="3.1.4.-" evidence="1"/>
<comment type="caution">
    <text evidence="4">The sequence shown here is derived from an EMBL/GenBank/DDBJ whole genome shotgun (WGS) entry which is preliminary data.</text>
</comment>
<comment type="similarity">
    <text evidence="1">Belongs to the cyclic nucleotide phosphodiesterase family.</text>
</comment>
<evidence type="ECO:0000256" key="2">
    <source>
        <dbReference type="SAM" id="MobiDB-lite"/>
    </source>
</evidence>
<evidence type="ECO:0000259" key="3">
    <source>
        <dbReference type="PROSITE" id="PS51845"/>
    </source>
</evidence>
<gene>
    <name evidence="4" type="ORF">BGTH12_LOCUS3721</name>
</gene>
<dbReference type="GO" id="GO:0046872">
    <property type="term" value="F:metal ion binding"/>
    <property type="evidence" value="ECO:0007669"/>
    <property type="project" value="UniProtKB-KW"/>
</dbReference>
<keyword evidence="1" id="KW-0378">Hydrolase</keyword>
<dbReference type="AlphaFoldDB" id="A0A9W4D1C0"/>
<name>A0A9W4D1C0_BLUGR</name>
<dbReference type="InterPro" id="IPR002073">
    <property type="entry name" value="PDEase_catalytic_dom"/>
</dbReference>
<sequence length="921" mass="104244">MNHIPFNILYVDRNAQENCSVKQENLISTTSLEVDVSIKTMAESSTAHSCLVQENLQKLLRACREVHLCTSGRSCLAKLSDLNQSSIIESIPTIVLIDVPFHDHSSCKLLAPSLPVSSFWSKQNNFDNGEKEMYGLKLLESISCEIQQKKISNMVIPMALIKLLDSDLNLLQSKSHAKIYNHYSEHSSDGYPKHRRSPTEIDQAIIMQSLEAGAVDIFTSPLQEERLSSLAVHACRYIRENMNQHKIVMELKRARKRSWVGIDDQKPYAYLREAMVSGLMDGICHHEDYNPPVNWPNIIISPDRKETIAMAINSWNFSAHEFTDDELLHAAVLMLHHTLTMPELEPWRLSTERAENLTKFVTASRSAYNTFVPYHNFRHVVDVLQACFFFLLELGKIPPYHGSSKFPHARNSPLADSIKPSDALTLLITAVGHDVGHPGVNNAFLVTLNAPLAQLYNDRSVLESFHCAAYSQILRRHWPSVFRETGMRQLMINIILATDMGLHFEYMKKLAWVQKNMTKSCNNNEWNTGLLGEQRTLACSLLIKCADISNVARKHEISSKWTIILTDEFARQATMEKDLGIPTALFAPPVRETIELGKSQIGFINLFALPLFEGVVEVMPAMVFCIQELQRNKSAWQDKISQKQPHEQGSKDLDMHDMDFSSRSTNIENPDASPQNFGNIITTASEKPNSMMLVDDGWNKRSRNHSYPMIKFPSNEICVSPYIEDVSPTNSLLNFSFKKIPQNTSISINPAPLPEHDKYDHTLVEDRRSSAQLPSNKLVLGRNTAYKCHGSEGHSSNKTEDSSFSTDEWPQQETLENLRLTPSTQSSSVTSDYESVDSFIHPHSPHMTTFPSENGDICEENDEDGEESGRYSKSVLVVQKIRVLQKKSSRFRMNFWKRSKNASRQSIPAGGYGEESSIDTR</sequence>
<dbReference type="CDD" id="cd00077">
    <property type="entry name" value="HDc"/>
    <property type="match status" value="1"/>
</dbReference>
<dbReference type="SMART" id="SM00471">
    <property type="entry name" value="HDc"/>
    <property type="match status" value="1"/>
</dbReference>
<dbReference type="PANTHER" id="PTHR11347">
    <property type="entry name" value="CYCLIC NUCLEOTIDE PHOSPHODIESTERASE"/>
    <property type="match status" value="1"/>
</dbReference>
<evidence type="ECO:0000313" key="5">
    <source>
        <dbReference type="Proteomes" id="UP000683417"/>
    </source>
</evidence>
<organism evidence="4 5">
    <name type="scientific">Blumeria graminis f. sp. triticale</name>
    <dbReference type="NCBI Taxonomy" id="1689686"/>
    <lineage>
        <taxon>Eukaryota</taxon>
        <taxon>Fungi</taxon>
        <taxon>Dikarya</taxon>
        <taxon>Ascomycota</taxon>
        <taxon>Pezizomycotina</taxon>
        <taxon>Leotiomycetes</taxon>
        <taxon>Erysiphales</taxon>
        <taxon>Erysiphaceae</taxon>
        <taxon>Blumeria</taxon>
    </lineage>
</organism>
<evidence type="ECO:0000313" key="4">
    <source>
        <dbReference type="EMBL" id="CAD6502363.1"/>
    </source>
</evidence>
<reference evidence="4" key="1">
    <citation type="submission" date="2020-10" db="EMBL/GenBank/DDBJ databases">
        <authorList>
            <person name="Muller C M."/>
        </authorList>
    </citation>
    <scope>NUCLEOTIDE SEQUENCE</scope>
    <source>
        <strain evidence="4">THUN-12</strain>
    </source>
</reference>
<dbReference type="InterPro" id="IPR023174">
    <property type="entry name" value="PDEase_CS"/>
</dbReference>
<comment type="cofactor">
    <cofactor evidence="1">
        <name>a divalent metal cation</name>
        <dbReference type="ChEBI" id="CHEBI:60240"/>
    </cofactor>
    <text evidence="1">Binds 2 divalent metal cations per subunit. Site 1 may preferentially bind zinc ions, while site 2 has a preference for magnesium and/or manganese ions.</text>
</comment>
<feature type="compositionally biased region" description="Basic and acidic residues" evidence="2">
    <location>
        <begin position="789"/>
        <end position="801"/>
    </location>
</feature>
<protein>
    <recommendedName>
        <fullName evidence="1">Phosphodiesterase</fullName>
        <ecNumber evidence="1">3.1.4.-</ecNumber>
    </recommendedName>
</protein>
<dbReference type="GO" id="GO:0004114">
    <property type="term" value="F:3',5'-cyclic-nucleotide phosphodiesterase activity"/>
    <property type="evidence" value="ECO:0007669"/>
    <property type="project" value="InterPro"/>
</dbReference>
<dbReference type="Pfam" id="PF00233">
    <property type="entry name" value="PDEase_I"/>
    <property type="match status" value="1"/>
</dbReference>
<feature type="domain" description="PDEase" evidence="3">
    <location>
        <begin position="291"/>
        <end position="643"/>
    </location>
</feature>
<dbReference type="PROSITE" id="PS51845">
    <property type="entry name" value="PDEASE_I_2"/>
    <property type="match status" value="1"/>
</dbReference>
<dbReference type="Proteomes" id="UP000683417">
    <property type="component" value="Unassembled WGS sequence"/>
</dbReference>
<dbReference type="EMBL" id="CAJHIT010000006">
    <property type="protein sequence ID" value="CAD6502363.1"/>
    <property type="molecule type" value="Genomic_DNA"/>
</dbReference>
<feature type="region of interest" description="Disordered" evidence="2">
    <location>
        <begin position="847"/>
        <end position="871"/>
    </location>
</feature>
<keyword evidence="1" id="KW-0479">Metal-binding</keyword>
<feature type="region of interest" description="Disordered" evidence="2">
    <location>
        <begin position="787"/>
        <end position="831"/>
    </location>
</feature>
<accession>A0A9W4D1C0</accession>
<dbReference type="PROSITE" id="PS00126">
    <property type="entry name" value="PDEASE_I_1"/>
    <property type="match status" value="1"/>
</dbReference>
<feature type="compositionally biased region" description="Acidic residues" evidence="2">
    <location>
        <begin position="856"/>
        <end position="866"/>
    </location>
</feature>
<evidence type="ECO:0000256" key="1">
    <source>
        <dbReference type="RuleBase" id="RU363067"/>
    </source>
</evidence>